<dbReference type="EMBL" id="CP001110">
    <property type="protein sequence ID" value="ACF42546.1"/>
    <property type="molecule type" value="Genomic_DNA"/>
</dbReference>
<dbReference type="AlphaFoldDB" id="B4SBC5"/>
<dbReference type="STRING" id="324925.Ppha_0209"/>
<reference evidence="2 3" key="1">
    <citation type="submission" date="2008-06" db="EMBL/GenBank/DDBJ databases">
        <title>Complete sequence of Pelodictyon phaeoclathratiforme BU-1.</title>
        <authorList>
            <consortium name="US DOE Joint Genome Institute"/>
            <person name="Lucas S."/>
            <person name="Copeland A."/>
            <person name="Lapidus A."/>
            <person name="Glavina del Rio T."/>
            <person name="Dalin E."/>
            <person name="Tice H."/>
            <person name="Bruce D."/>
            <person name="Goodwin L."/>
            <person name="Pitluck S."/>
            <person name="Schmutz J."/>
            <person name="Larimer F."/>
            <person name="Land M."/>
            <person name="Hauser L."/>
            <person name="Kyrpides N."/>
            <person name="Mikhailova N."/>
            <person name="Liu Z."/>
            <person name="Li T."/>
            <person name="Zhao F."/>
            <person name="Overmann J."/>
            <person name="Bryant D.A."/>
            <person name="Richardson P."/>
        </authorList>
    </citation>
    <scope>NUCLEOTIDE SEQUENCE [LARGE SCALE GENOMIC DNA]</scope>
    <source>
        <strain evidence="3">DSM 5477 / BU-1</strain>
    </source>
</reference>
<keyword evidence="3" id="KW-1185">Reference proteome</keyword>
<feature type="compositionally biased region" description="Acidic residues" evidence="1">
    <location>
        <begin position="10"/>
        <end position="19"/>
    </location>
</feature>
<feature type="compositionally biased region" description="Basic residues" evidence="1">
    <location>
        <begin position="42"/>
        <end position="53"/>
    </location>
</feature>
<accession>B4SBC5</accession>
<dbReference type="HOGENOM" id="CLU_176273_0_0_10"/>
<evidence type="ECO:0000313" key="2">
    <source>
        <dbReference type="EMBL" id="ACF42546.1"/>
    </source>
</evidence>
<feature type="region of interest" description="Disordered" evidence="1">
    <location>
        <begin position="1"/>
        <end position="102"/>
    </location>
</feature>
<sequence length="102" mass="11459">MLNKVHPDVVLDDVDEVIDEPNFNNHNTSPDPPSPYADLEKKYRKNRFNKNRSKTSSDLFGVNGAGKHPASKSVDGNRLQKRKPKKKAFSKASRVTSGKRNP</sequence>
<dbReference type="eggNOG" id="ENOG50345B9">
    <property type="taxonomic scope" value="Bacteria"/>
</dbReference>
<organism evidence="2 3">
    <name type="scientific">Pelodictyon phaeoclathratiforme (strain DSM 5477 / BU-1)</name>
    <dbReference type="NCBI Taxonomy" id="324925"/>
    <lineage>
        <taxon>Bacteria</taxon>
        <taxon>Pseudomonadati</taxon>
        <taxon>Chlorobiota</taxon>
        <taxon>Chlorobiia</taxon>
        <taxon>Chlorobiales</taxon>
        <taxon>Chlorobiaceae</taxon>
        <taxon>Chlorobium/Pelodictyon group</taxon>
        <taxon>Pelodictyon</taxon>
    </lineage>
</organism>
<dbReference type="KEGG" id="pph:Ppha_0209"/>
<evidence type="ECO:0000256" key="1">
    <source>
        <dbReference type="SAM" id="MobiDB-lite"/>
    </source>
</evidence>
<protein>
    <submittedName>
        <fullName evidence="2">Uncharacterized protein</fullName>
    </submittedName>
</protein>
<feature type="compositionally biased region" description="Basic residues" evidence="1">
    <location>
        <begin position="79"/>
        <end position="89"/>
    </location>
</feature>
<dbReference type="Proteomes" id="UP000002724">
    <property type="component" value="Chromosome"/>
</dbReference>
<name>B4SBC5_PELPB</name>
<evidence type="ECO:0000313" key="3">
    <source>
        <dbReference type="Proteomes" id="UP000002724"/>
    </source>
</evidence>
<dbReference type="RefSeq" id="WP_012507042.1">
    <property type="nucleotide sequence ID" value="NC_011060.1"/>
</dbReference>
<proteinExistence type="predicted"/>
<gene>
    <name evidence="2" type="ordered locus">Ppha_0209</name>
</gene>